<feature type="transmembrane region" description="Helical" evidence="20">
    <location>
        <begin position="362"/>
        <end position="381"/>
    </location>
</feature>
<evidence type="ECO:0000256" key="13">
    <source>
        <dbReference type="ARBA" id="ARBA00023157"/>
    </source>
</evidence>
<evidence type="ECO:0000256" key="3">
    <source>
        <dbReference type="ARBA" id="ARBA00022568"/>
    </source>
</evidence>
<dbReference type="PANTHER" id="PTHR45628:SF5">
    <property type="entry name" value="VOLTAGE-DEPENDENT R-TYPE CALCIUM CHANNEL SUBUNIT ALPHA-1E"/>
    <property type="match status" value="1"/>
</dbReference>
<feature type="region of interest" description="Disordered" evidence="19">
    <location>
        <begin position="1229"/>
        <end position="1263"/>
    </location>
</feature>
<protein>
    <recommendedName>
        <fullName evidence="17">Voltage-dependent R-type calcium channel subunit alpha</fullName>
    </recommendedName>
</protein>
<evidence type="ECO:0000256" key="1">
    <source>
        <dbReference type="ARBA" id="ARBA00004141"/>
    </source>
</evidence>
<feature type="region of interest" description="Disordered" evidence="19">
    <location>
        <begin position="149"/>
        <end position="181"/>
    </location>
</feature>
<keyword evidence="7" id="KW-0677">Repeat</keyword>
<evidence type="ECO:0000256" key="17">
    <source>
        <dbReference type="RuleBase" id="RU003808"/>
    </source>
</evidence>
<keyword evidence="5 20" id="KW-0812">Transmembrane</keyword>
<dbReference type="InterPro" id="IPR002077">
    <property type="entry name" value="VDCCAlpha1"/>
</dbReference>
<feature type="transmembrane region" description="Helical" evidence="20">
    <location>
        <begin position="618"/>
        <end position="638"/>
    </location>
</feature>
<dbReference type="Gene3D" id="6.10.250.2500">
    <property type="match status" value="1"/>
</dbReference>
<feature type="compositionally biased region" description="Basic and acidic residues" evidence="19">
    <location>
        <begin position="1229"/>
        <end position="1241"/>
    </location>
</feature>
<dbReference type="InterPro" id="IPR050599">
    <property type="entry name" value="VDCC_alpha-1_subunit"/>
</dbReference>
<feature type="transmembrane region" description="Helical" evidence="20">
    <location>
        <begin position="1535"/>
        <end position="1560"/>
    </location>
</feature>
<dbReference type="InterPro" id="IPR005821">
    <property type="entry name" value="Ion_trans_dom"/>
</dbReference>
<evidence type="ECO:0000256" key="18">
    <source>
        <dbReference type="SAM" id="Coils"/>
    </source>
</evidence>
<dbReference type="FunFam" id="1.10.287.70:FF:000025">
    <property type="entry name" value="Voltage-dependent R-type calcium channel subunit alpha"/>
    <property type="match status" value="1"/>
</dbReference>
<evidence type="ECO:0000256" key="8">
    <source>
        <dbReference type="ARBA" id="ARBA00022837"/>
    </source>
</evidence>
<feature type="compositionally biased region" description="Basic residues" evidence="19">
    <location>
        <begin position="1050"/>
        <end position="1063"/>
    </location>
</feature>
<feature type="transmembrane region" description="Helical" evidence="20">
    <location>
        <begin position="1423"/>
        <end position="1445"/>
    </location>
</feature>
<comment type="catalytic activity">
    <reaction evidence="15">
        <text>Ca(2+)(in) = Ca(2+)(out)</text>
        <dbReference type="Rhea" id="RHEA:29671"/>
        <dbReference type="ChEBI" id="CHEBI:29108"/>
    </reaction>
</comment>
<dbReference type="Gene3D" id="1.20.120.350">
    <property type="entry name" value="Voltage-gated potassium channels. Chain C"/>
    <property type="match status" value="4"/>
</dbReference>
<feature type="domain" description="Ion transport" evidence="21">
    <location>
        <begin position="617"/>
        <end position="853"/>
    </location>
</feature>
<dbReference type="PRINTS" id="PR00167">
    <property type="entry name" value="CACHANNEL"/>
</dbReference>
<evidence type="ECO:0000256" key="19">
    <source>
        <dbReference type="SAM" id="MobiDB-lite"/>
    </source>
</evidence>
<evidence type="ECO:0000256" key="12">
    <source>
        <dbReference type="ARBA" id="ARBA00023136"/>
    </source>
</evidence>
<feature type="compositionally biased region" description="Basic and acidic residues" evidence="19">
    <location>
        <begin position="1000"/>
        <end position="1018"/>
    </location>
</feature>
<dbReference type="PRINTS" id="PR01633">
    <property type="entry name" value="RVDCCALPHA1"/>
</dbReference>
<feature type="transmembrane region" description="Helical" evidence="20">
    <location>
        <begin position="644"/>
        <end position="662"/>
    </location>
</feature>
<feature type="domain" description="Ion transport" evidence="21">
    <location>
        <begin position="1291"/>
        <end position="1565"/>
    </location>
</feature>
<feature type="transmembrane region" description="Helical" evidence="20">
    <location>
        <begin position="744"/>
        <end position="766"/>
    </location>
</feature>
<comment type="function">
    <text evidence="17">Voltage-sensitive calcium channels (VSCC) mediate the entry of calcium ions into excitable cells and are also involved in a variety of calcium-dependent processes, including muscle contraction, hormone or neurotransmitter release, gene expression, cell motility, cell division and cell death. The isoform alpha-1E gives rise to R-type calcium currents.</text>
</comment>
<dbReference type="GO" id="GO:0046872">
    <property type="term" value="F:metal ion binding"/>
    <property type="evidence" value="ECO:0007669"/>
    <property type="project" value="UniProtKB-KW"/>
</dbReference>
<keyword evidence="12 20" id="KW-0472">Membrane</keyword>
<feature type="transmembrane region" description="Helical" evidence="20">
    <location>
        <begin position="1290"/>
        <end position="1309"/>
    </location>
</feature>
<dbReference type="EMBL" id="DQIR01201116">
    <property type="protein sequence ID" value="HDB56593.1"/>
    <property type="molecule type" value="Transcribed_RNA"/>
</dbReference>
<keyword evidence="18" id="KW-0175">Coiled coil</keyword>
<evidence type="ECO:0000259" key="21">
    <source>
        <dbReference type="Pfam" id="PF00520"/>
    </source>
</evidence>
<comment type="similarity">
    <text evidence="17">Belongs to the calcium channel alpha-1 subunit (TC 1.A.1.11) family.</text>
</comment>
<feature type="binding site" evidence="16">
    <location>
        <position position="798"/>
    </location>
    <ligand>
        <name>Ca(2+)</name>
        <dbReference type="ChEBI" id="CHEBI:29108"/>
    </ligand>
</feature>
<keyword evidence="4 17" id="KW-0107">Calcium channel</keyword>
<dbReference type="FunFam" id="1.20.120.350:FF:000015">
    <property type="entry name" value="Voltage-dependent N-type calcium channel subunit alpha"/>
    <property type="match status" value="1"/>
</dbReference>
<evidence type="ECO:0000256" key="7">
    <source>
        <dbReference type="ARBA" id="ARBA00022737"/>
    </source>
</evidence>
<keyword evidence="8 16" id="KW-0106">Calcium</keyword>
<keyword evidence="14" id="KW-0407">Ion channel</keyword>
<feature type="compositionally biased region" description="Basic and acidic residues" evidence="19">
    <location>
        <begin position="1092"/>
        <end position="1106"/>
    </location>
</feature>
<dbReference type="FunFam" id="1.20.120.350:FF:000001">
    <property type="entry name" value="Voltage-dependent L-type calcium channel subunit alpha"/>
    <property type="match status" value="1"/>
</dbReference>
<accession>A0A480RHK4</accession>
<dbReference type="EMBL" id="DQIR01178963">
    <property type="protein sequence ID" value="HDB34440.1"/>
    <property type="molecule type" value="Transcribed_RNA"/>
</dbReference>
<feature type="domain" description="Ion transport" evidence="21">
    <location>
        <begin position="1612"/>
        <end position="1668"/>
    </location>
</feature>
<evidence type="ECO:0000256" key="6">
    <source>
        <dbReference type="ARBA" id="ARBA00022723"/>
    </source>
</evidence>
<proteinExistence type="inferred from homology"/>
<feature type="binding site" evidence="16">
    <location>
        <position position="450"/>
    </location>
    <ligand>
        <name>Ca(2+)</name>
        <dbReference type="ChEBI" id="CHEBI:29108"/>
    </ligand>
</feature>
<evidence type="ECO:0000256" key="5">
    <source>
        <dbReference type="ARBA" id="ARBA00022692"/>
    </source>
</evidence>
<feature type="compositionally biased region" description="Low complexity" evidence="19">
    <location>
        <begin position="1070"/>
        <end position="1082"/>
    </location>
</feature>
<feature type="transmembrane region" description="Helical" evidence="20">
    <location>
        <begin position="821"/>
        <end position="844"/>
    </location>
</feature>
<dbReference type="SUPFAM" id="SSF81324">
    <property type="entry name" value="Voltage-gated potassium channels"/>
    <property type="match status" value="4"/>
</dbReference>
<evidence type="ECO:0000256" key="20">
    <source>
        <dbReference type="SAM" id="Phobius"/>
    </source>
</evidence>
<sequence length="1719" mass="194143">MVPEMRGLSPGRRLPEPILCPAAGGSPEPRAAGHRRRHVLALPEEEAWRPQQCALLEADASEEVGMLPASPRCAAAGFDNFFPVQEGEGPGWEGSYSPFLPVSPEVMKRRRGGLIEQRDIIKAHEAHKMQSTPQARRKEWEMARFGEAVVGRPGSGDGDSDQSRNRQGTPVPASGPAAAYKQSKAQRARTMALYNPIPVRQNCFTVNRSLFIFGEDNIVRKYAKKLIDWPPFEYMILATIIANCIVLALEQHLPEDDKTPMSRRLEKTEPYFIGIFCFEAGIKIVALGFIFHKGSYLRNGWNVMDFIVVLSGILATAGTHFNTHVDLRTLRAVRVLRPLKLVSGIPSLQIVLKSIMKAMVPLLQIGLLLFFAILMFAIIGLEFYSGKLHRACFTNHSGILEGFDPPHPCGVQGCPAGYECRDWIGPNDGITQFDNILFAVLTVFQCITMEGWTTVLYNTNDALGATWNWLYFIPLIIIGSFFVLNLVLGVLSGEFAKERERVENRRAFMKLRRQQQIERELNGYRAWIDKAEEVMLAEENKNAGTSALEVLRRATIKRSRTEAMTRDSSDEHCVDISSVGTPLARASIKSAKVDGASYFRHKERLLRISIRHMVKSQVFYWIVLSLVALNTACVAIVHHNQPQWLTHLLYYAEFLFLGLFLLEMSLKMYGMGPRLYFHSSFNCFDFGVTVGSIFEVVWAIFRPGTSFGISVLRALRLLRIFKITKYWASLRNLVVSLMSSMKSIISLLFLLFLFIVVFALLGMQLFGGRFNFNDGTPSANFDTFPAAIMTVFQILTGEDWNEVMYNGIRSQGGVSSGMWSAIYFIVLTLFGNYTLLNVFLAIAVDNLANAQELTKDEQEEEEAFNQKHALQKAKEVSPMSAPNMPSIERDRRRRHHMSMWEPRSSHLRERRRRHHMSVWEQRTSQLRRHMQMSSQEALNKEEAPPMNPLNPLNPLSPLNPLNAHPSLYRRPRPIEGLALGLGLEKCEEERISRGGSLKGDGGDLDHPRSPLSLGKREPPWLARPCHGNCDPTQQEAGGGETVVTFEDRARHRQSQRRSRHRRVRTEGREPSSASRSRSVSQERSLDEAVPSEGEREREPRGGHGVKEPTIQEEERSQDLRRTNSLMVPRGSGLAGALDEADTPLVLPQPELDVGKDAVLTEQEPEGSSEQALLGDVQLDMGRVISQSEPDLSCVTANTDKAATESTSVTVAIPDVGPLVDSTVVHISNKTDGEASPLKEAEIKEEEEEVEKKQQKKEKRETGKAMVPHSSMFIFSTTNPIRRACHYIVNLRYFEMCILLVIAASSIALAAEDPVLTNSERNKVLRYFDYVFTGVFTFEMVIKMIDQGLILQDGSYFRDLWNILDFVVVVGALVAFALATNKGRDIKTIKSLRVLRVLRPLKTIKRLPKLKAVFDCVVTSLKNVFNILIVYKLFMFIFAVIAVQLFKGKFFYCTDSSKDTEKECIGNYVDHEKNKMEVKGREWKRHEFHYDNIIWALLTLFTVSTGEGWPQVLQHSVDVTEEDRGPSRSNRMEMSIFYVVYFVVFPFFFVNIFVALIIITFQEQGDKMMEECSLEKNERACIDFAISAKPLTRYMPQNRQTFQYRVWHFVVSPSFEYTIMAMIALNTVVLMMKYYSAPCTYELALKYLNIAFTMVFSLECVLKIIAFGFLVCSGIDPGIMLVLISWGGTSPAFVRRQCPSYSSSGSHTCPSDHGLVVTAQ</sequence>
<keyword evidence="3 17" id="KW-0109">Calcium transport</keyword>
<feature type="transmembrane region" description="Helical" evidence="20">
    <location>
        <begin position="436"/>
        <end position="457"/>
    </location>
</feature>
<feature type="transmembrane region" description="Helical" evidence="20">
    <location>
        <begin position="469"/>
        <end position="491"/>
    </location>
</feature>
<dbReference type="InterPro" id="IPR027359">
    <property type="entry name" value="Volt_channel_dom_sf"/>
</dbReference>
<organism evidence="22">
    <name type="scientific">Sus scrofa</name>
    <name type="common">Pig</name>
    <dbReference type="NCBI Taxonomy" id="9823"/>
    <lineage>
        <taxon>Eukaryota</taxon>
        <taxon>Metazoa</taxon>
        <taxon>Chordata</taxon>
        <taxon>Craniata</taxon>
        <taxon>Vertebrata</taxon>
        <taxon>Euteleostomi</taxon>
        <taxon>Mammalia</taxon>
        <taxon>Eutheria</taxon>
        <taxon>Laurasiatheria</taxon>
        <taxon>Artiodactyla</taxon>
        <taxon>Suina</taxon>
        <taxon>Suidae</taxon>
        <taxon>Sus</taxon>
    </lineage>
</organism>
<dbReference type="GO" id="GO:0005245">
    <property type="term" value="F:voltage-gated calcium channel activity"/>
    <property type="evidence" value="ECO:0007669"/>
    <property type="project" value="InterPro"/>
</dbReference>
<feature type="binding site" evidence="16">
    <location>
        <position position="1506"/>
    </location>
    <ligand>
        <name>Ca(2+)</name>
        <dbReference type="ChEBI" id="CHEBI:29108"/>
    </ligand>
</feature>
<feature type="compositionally biased region" description="Basic and acidic residues" evidence="19">
    <location>
        <begin position="1249"/>
        <end position="1262"/>
    </location>
</feature>
<evidence type="ECO:0000256" key="2">
    <source>
        <dbReference type="ARBA" id="ARBA00022448"/>
    </source>
</evidence>
<evidence type="ECO:0000256" key="11">
    <source>
        <dbReference type="ARBA" id="ARBA00023065"/>
    </source>
</evidence>
<feature type="region of interest" description="Disordered" evidence="19">
    <location>
        <begin position="992"/>
        <end position="1143"/>
    </location>
</feature>
<evidence type="ECO:0000313" key="22">
    <source>
        <dbReference type="EMBL" id="HDB34440.1"/>
    </source>
</evidence>
<dbReference type="Pfam" id="PF00520">
    <property type="entry name" value="Ion_trans"/>
    <property type="match status" value="4"/>
</dbReference>
<feature type="transmembrane region" description="Helical" evidence="20">
    <location>
        <begin position="271"/>
        <end position="291"/>
    </location>
</feature>
<evidence type="ECO:0000256" key="9">
    <source>
        <dbReference type="ARBA" id="ARBA00022882"/>
    </source>
</evidence>
<evidence type="ECO:0000256" key="14">
    <source>
        <dbReference type="ARBA" id="ARBA00023303"/>
    </source>
</evidence>
<feature type="domain" description="Ion transport" evidence="21">
    <location>
        <begin position="230"/>
        <end position="501"/>
    </location>
</feature>
<feature type="region of interest" description="Disordered" evidence="19">
    <location>
        <begin position="870"/>
        <end position="917"/>
    </location>
</feature>
<keyword evidence="6 16" id="KW-0479">Metal-binding</keyword>
<feature type="compositionally biased region" description="Basic and acidic residues" evidence="19">
    <location>
        <begin position="1112"/>
        <end position="1121"/>
    </location>
</feature>
<reference evidence="22" key="1">
    <citation type="journal article" date="2019" name="PeerJ">
        <title>Genes of the pig, Sus scrofa, reconstructed with EvidentialGene.</title>
        <authorList>
            <person name="Gilbert D.G."/>
        </authorList>
    </citation>
    <scope>NUCLEOTIDE SEQUENCE</scope>
</reference>
<evidence type="ECO:0000256" key="10">
    <source>
        <dbReference type="ARBA" id="ARBA00022989"/>
    </source>
</evidence>
<comment type="subcellular location">
    <subcellularLocation>
        <location evidence="1 17">Membrane</location>
        <topology evidence="1 17">Multi-pass membrane protein</topology>
    </subcellularLocation>
</comment>
<dbReference type="GO" id="GO:0005891">
    <property type="term" value="C:voltage-gated calcium channel complex"/>
    <property type="evidence" value="ECO:0007669"/>
    <property type="project" value="InterPro"/>
</dbReference>
<feature type="transmembrane region" description="Helical" evidence="20">
    <location>
        <begin position="303"/>
        <end position="321"/>
    </location>
</feature>
<evidence type="ECO:0000256" key="15">
    <source>
        <dbReference type="ARBA" id="ARBA00036634"/>
    </source>
</evidence>
<evidence type="ECO:0000256" key="4">
    <source>
        <dbReference type="ARBA" id="ARBA00022673"/>
    </source>
</evidence>
<keyword evidence="13" id="KW-1015">Disulfide bond</keyword>
<keyword evidence="9 17" id="KW-0851">Voltage-gated channel</keyword>
<keyword evidence="2" id="KW-0813">Transport</keyword>
<feature type="coiled-coil region" evidence="18">
    <location>
        <begin position="840"/>
        <end position="867"/>
    </location>
</feature>
<dbReference type="PANTHER" id="PTHR45628">
    <property type="entry name" value="VOLTAGE-DEPENDENT CALCIUM CHANNEL TYPE A SUBUNIT ALPHA-1"/>
    <property type="match status" value="1"/>
</dbReference>
<keyword evidence="10 20" id="KW-1133">Transmembrane helix</keyword>
<dbReference type="FunFam" id="1.20.120.350:FF:000011">
    <property type="entry name" value="Voltage-dependent N-type calcium channel subunit alpha"/>
    <property type="match status" value="1"/>
</dbReference>
<evidence type="ECO:0000256" key="16">
    <source>
        <dbReference type="PIRSR" id="PIRSR602077-1"/>
    </source>
</evidence>
<feature type="transmembrane region" description="Helical" evidence="20">
    <location>
        <begin position="1362"/>
        <end position="1379"/>
    </location>
</feature>
<keyword evidence="11" id="KW-0406">Ion transport</keyword>
<dbReference type="InterPro" id="IPR005449">
    <property type="entry name" value="VDCC_R_a1su"/>
</dbReference>
<dbReference type="Gene3D" id="1.10.287.70">
    <property type="match status" value="3"/>
</dbReference>
<feature type="transmembrane region" description="Helical" evidence="20">
    <location>
        <begin position="1616"/>
        <end position="1634"/>
    </location>
</feature>
<name>A0A480RHK4_PIG</name>